<sequence length="341" mass="36986">MWMNGDVEALHGAWADSLRDAWAGGPEAVAWSPGWERTVRDVRVVVAGTPVRVWDGFAYAGVPWSLFPHVFGPGEEVAEDVGRLRRADAPTALSVIRRLWGRVCHAGQPSTSRALAVPFLLRIAADPSTHHRSEVLWLAGGLARRVHDHGFGRGDLLRVGYADDEWAFAACGYLQNWTIEAVRGAITADAGIVTALLDDPDADARCLAAYVLAASSGEIGAITAALRVRLRVEDGTRARACLVLAIAQLAREHADESVPAWMRTRWSDPRQPPEVRVGAALGWLCLVDDPAPATLRATLEDCVTPELAHELGSVPWLVEMGPDGDALLHTLRRLLEPTPRL</sequence>
<dbReference type="Proteomes" id="UP000190037">
    <property type="component" value="Unassembled WGS sequence"/>
</dbReference>
<name>A0A1T3NIT6_9ACTN</name>
<proteinExistence type="predicted"/>
<dbReference type="EMBL" id="MWQN01000005">
    <property type="protein sequence ID" value="OPC76734.1"/>
    <property type="molecule type" value="Genomic_DNA"/>
</dbReference>
<protein>
    <recommendedName>
        <fullName evidence="3">HEAT repeat domain-containing protein</fullName>
    </recommendedName>
</protein>
<reference evidence="1 2" key="1">
    <citation type="submission" date="2017-03" db="EMBL/GenBank/DDBJ databases">
        <title>Draft genome sequence of Streptomyces scabrisporus NF3, endophyte isolated from Amphipterygium adstringens.</title>
        <authorList>
            <person name="Vazquez M."/>
            <person name="Ceapa C.D."/>
            <person name="Rodriguez Luna D."/>
            <person name="Sanchez Esquivel S."/>
        </authorList>
    </citation>
    <scope>NUCLEOTIDE SEQUENCE [LARGE SCALE GENOMIC DNA]</scope>
    <source>
        <strain evidence="1 2">NF3</strain>
    </source>
</reference>
<dbReference type="AlphaFoldDB" id="A0A1T3NIT6"/>
<evidence type="ECO:0008006" key="3">
    <source>
        <dbReference type="Google" id="ProtNLM"/>
    </source>
</evidence>
<comment type="caution">
    <text evidence="1">The sequence shown here is derived from an EMBL/GenBank/DDBJ whole genome shotgun (WGS) entry which is preliminary data.</text>
</comment>
<gene>
    <name evidence="1" type="ORF">B4N89_45450</name>
</gene>
<organism evidence="1 2">
    <name type="scientific">Embleya scabrispora</name>
    <dbReference type="NCBI Taxonomy" id="159449"/>
    <lineage>
        <taxon>Bacteria</taxon>
        <taxon>Bacillati</taxon>
        <taxon>Actinomycetota</taxon>
        <taxon>Actinomycetes</taxon>
        <taxon>Kitasatosporales</taxon>
        <taxon>Streptomycetaceae</taxon>
        <taxon>Embleya</taxon>
    </lineage>
</organism>
<evidence type="ECO:0000313" key="2">
    <source>
        <dbReference type="Proteomes" id="UP000190037"/>
    </source>
</evidence>
<accession>A0A1T3NIT6</accession>
<dbReference type="STRING" id="159449.B4N89_45450"/>
<keyword evidence="2" id="KW-1185">Reference proteome</keyword>
<evidence type="ECO:0000313" key="1">
    <source>
        <dbReference type="EMBL" id="OPC76734.1"/>
    </source>
</evidence>